<sequence>MSDHPVPSARARALVTGAYDTHVHVAPDVMARRIDDLDLARRCVEVGLAGFVLKSHYVATAERAAVVRKVVPEVDVLGAITLNGSMGGMNPAAVEVAGRQGARIVWMPTVDSGNQRRSTATDLPGAKPAMWGALQADLQAQGIVPDVVEVVDDEGRVLGRVRQVLRVIARHDMVLATGHLNGTEILAVVRAAKEEGVRRVVVTHPEFTSQRLPVEQQRELAEAGALLERCFTTPHTGKVAWADLVANIRAVGPEHSILSSDLGQPFNPPVEDGLALFADHLLEAGFTEQEIQTMAVVNSRHLAAAKAEVSA</sequence>
<accession>A0ABU7RNT3</accession>
<dbReference type="SUPFAM" id="SSF51556">
    <property type="entry name" value="Metallo-dependent hydrolases"/>
    <property type="match status" value="1"/>
</dbReference>
<organism evidence="1 2">
    <name type="scientific">Plantactinospora sonchi</name>
    <dbReference type="NCBI Taxonomy" id="1544735"/>
    <lineage>
        <taxon>Bacteria</taxon>
        <taxon>Bacillati</taxon>
        <taxon>Actinomycetota</taxon>
        <taxon>Actinomycetes</taxon>
        <taxon>Micromonosporales</taxon>
        <taxon>Micromonosporaceae</taxon>
        <taxon>Plantactinospora</taxon>
    </lineage>
</organism>
<dbReference type="Proteomes" id="UP001332243">
    <property type="component" value="Unassembled WGS sequence"/>
</dbReference>
<dbReference type="InterPro" id="IPR046249">
    <property type="entry name" value="DUF6282"/>
</dbReference>
<dbReference type="EMBL" id="JAZGQK010000006">
    <property type="protein sequence ID" value="MEE6258162.1"/>
    <property type="molecule type" value="Genomic_DNA"/>
</dbReference>
<dbReference type="Pfam" id="PF19799">
    <property type="entry name" value="DUF6282"/>
    <property type="match status" value="1"/>
</dbReference>
<name>A0ABU7RNT3_9ACTN</name>
<evidence type="ECO:0000313" key="1">
    <source>
        <dbReference type="EMBL" id="MEE6258162.1"/>
    </source>
</evidence>
<dbReference type="RefSeq" id="WP_331213291.1">
    <property type="nucleotide sequence ID" value="NZ_JAZGQK010000006.1"/>
</dbReference>
<dbReference type="Gene3D" id="3.20.20.140">
    <property type="entry name" value="Metal-dependent hydrolases"/>
    <property type="match status" value="1"/>
</dbReference>
<comment type="caution">
    <text evidence="1">The sequence shown here is derived from an EMBL/GenBank/DDBJ whole genome shotgun (WGS) entry which is preliminary data.</text>
</comment>
<gene>
    <name evidence="1" type="ORF">V1633_06595</name>
</gene>
<proteinExistence type="predicted"/>
<dbReference type="InterPro" id="IPR032466">
    <property type="entry name" value="Metal_Hydrolase"/>
</dbReference>
<evidence type="ECO:0000313" key="2">
    <source>
        <dbReference type="Proteomes" id="UP001332243"/>
    </source>
</evidence>
<reference evidence="1 2" key="1">
    <citation type="submission" date="2024-01" db="EMBL/GenBank/DDBJ databases">
        <title>Genome insights into Plantactinospora sonchi sp. nov.</title>
        <authorList>
            <person name="Wang L."/>
        </authorList>
    </citation>
    <scope>NUCLEOTIDE SEQUENCE [LARGE SCALE GENOMIC DNA]</scope>
    <source>
        <strain evidence="1 2">NEAU-QY2</strain>
    </source>
</reference>
<protein>
    <submittedName>
        <fullName evidence="1">DUF6282 family protein</fullName>
    </submittedName>
</protein>
<keyword evidence="2" id="KW-1185">Reference proteome</keyword>